<comment type="caution">
    <text evidence="2">The sequence shown here is derived from an EMBL/GenBank/DDBJ whole genome shotgun (WGS) entry which is preliminary data.</text>
</comment>
<dbReference type="GO" id="GO:0016020">
    <property type="term" value="C:membrane"/>
    <property type="evidence" value="ECO:0007669"/>
    <property type="project" value="TreeGrafter"/>
</dbReference>
<dbReference type="Proteomes" id="UP001515480">
    <property type="component" value="Unassembled WGS sequence"/>
</dbReference>
<dbReference type="EMBL" id="JBGBPQ010000008">
    <property type="protein sequence ID" value="KAL1520683.1"/>
    <property type="molecule type" value="Genomic_DNA"/>
</dbReference>
<dbReference type="InterPro" id="IPR050266">
    <property type="entry name" value="AB_hydrolase_sf"/>
</dbReference>
<feature type="domain" description="Serine aminopeptidase S33" evidence="1">
    <location>
        <begin position="37"/>
        <end position="154"/>
    </location>
</feature>
<dbReference type="InterPro" id="IPR022742">
    <property type="entry name" value="Hydrolase_4"/>
</dbReference>
<reference evidence="2 3" key="1">
    <citation type="journal article" date="2024" name="Science">
        <title>Giant polyketide synthase enzymes in the biosynthesis of giant marine polyether toxins.</title>
        <authorList>
            <person name="Fallon T.R."/>
            <person name="Shende V.V."/>
            <person name="Wierzbicki I.H."/>
            <person name="Pendleton A.L."/>
            <person name="Watervoot N.F."/>
            <person name="Auber R.P."/>
            <person name="Gonzalez D.J."/>
            <person name="Wisecaver J.H."/>
            <person name="Moore B.S."/>
        </authorList>
    </citation>
    <scope>NUCLEOTIDE SEQUENCE [LARGE SCALE GENOMIC DNA]</scope>
    <source>
        <strain evidence="2 3">12B1</strain>
    </source>
</reference>
<dbReference type="Pfam" id="PF12146">
    <property type="entry name" value="Hydrolase_4"/>
    <property type="match status" value="1"/>
</dbReference>
<organism evidence="2 3">
    <name type="scientific">Prymnesium parvum</name>
    <name type="common">Toxic golden alga</name>
    <dbReference type="NCBI Taxonomy" id="97485"/>
    <lineage>
        <taxon>Eukaryota</taxon>
        <taxon>Haptista</taxon>
        <taxon>Haptophyta</taxon>
        <taxon>Prymnesiophyceae</taxon>
        <taxon>Prymnesiales</taxon>
        <taxon>Prymnesiaceae</taxon>
        <taxon>Prymnesium</taxon>
    </lineage>
</organism>
<dbReference type="Gene3D" id="3.40.50.1820">
    <property type="entry name" value="alpha/beta hydrolase"/>
    <property type="match status" value="1"/>
</dbReference>
<evidence type="ECO:0000313" key="3">
    <source>
        <dbReference type="Proteomes" id="UP001515480"/>
    </source>
</evidence>
<dbReference type="InterPro" id="IPR029058">
    <property type="entry name" value="AB_hydrolase_fold"/>
</dbReference>
<gene>
    <name evidence="2" type="ORF">AB1Y20_022252</name>
</gene>
<dbReference type="PANTHER" id="PTHR43798">
    <property type="entry name" value="MONOACYLGLYCEROL LIPASE"/>
    <property type="match status" value="1"/>
</dbReference>
<sequence length="316" mass="34017">MSLPTPLVLPSEPAGSSGEWSVHGTYYELNGPADAPLVLLIHGIGFSLHTFDLLEPELARAGFRTLRYDWVGVGKTAPAKHNGMRANSSYTLDGHVRQLCELIEDLNTGPPAAICAHSLGATVAMAFAARHGCKLHSLVLLAPAGAMAPPFPGFSTAQGLIKAFSCCTLPVLAHALSGPPPPGDIILDAAKLRAVGLETAEASALDGWVRAWHREGTRPRPLVERMVRMPICTLTSVVKPALVGEARVLVWAAKADPTVRFVKNDYYQACFRDCTIEPMHALGHCFHLQDAARVNRRIVEFLTPCLSRVRPEPATC</sequence>
<evidence type="ECO:0000259" key="1">
    <source>
        <dbReference type="Pfam" id="PF12146"/>
    </source>
</evidence>
<dbReference type="SUPFAM" id="SSF53474">
    <property type="entry name" value="alpha/beta-Hydrolases"/>
    <property type="match status" value="1"/>
</dbReference>
<accession>A0AB34JGN8</accession>
<keyword evidence="3" id="KW-1185">Reference proteome</keyword>
<dbReference type="AlphaFoldDB" id="A0AB34JGN8"/>
<protein>
    <recommendedName>
        <fullName evidence="1">Serine aminopeptidase S33 domain-containing protein</fullName>
    </recommendedName>
</protein>
<name>A0AB34JGN8_PRYPA</name>
<proteinExistence type="predicted"/>
<dbReference type="GO" id="GO:0046464">
    <property type="term" value="P:acylglycerol catabolic process"/>
    <property type="evidence" value="ECO:0007669"/>
    <property type="project" value="TreeGrafter"/>
</dbReference>
<dbReference type="PANTHER" id="PTHR43798:SF5">
    <property type="entry name" value="MONOACYLGLYCEROL LIPASE ABHD6"/>
    <property type="match status" value="1"/>
</dbReference>
<evidence type="ECO:0000313" key="2">
    <source>
        <dbReference type="EMBL" id="KAL1520683.1"/>
    </source>
</evidence>
<dbReference type="GO" id="GO:0047372">
    <property type="term" value="F:monoacylglycerol lipase activity"/>
    <property type="evidence" value="ECO:0007669"/>
    <property type="project" value="TreeGrafter"/>
</dbReference>